<dbReference type="Proteomes" id="UP000778578">
    <property type="component" value="Unassembled WGS sequence"/>
</dbReference>
<dbReference type="PANTHER" id="PTHR44154">
    <property type="entry name" value="QUINONE OXIDOREDUCTASE"/>
    <property type="match status" value="1"/>
</dbReference>
<dbReference type="SUPFAM" id="SSF50129">
    <property type="entry name" value="GroES-like"/>
    <property type="match status" value="1"/>
</dbReference>
<keyword evidence="4" id="KW-1185">Reference proteome</keyword>
<dbReference type="SUPFAM" id="SSF51735">
    <property type="entry name" value="NAD(P)-binding Rossmann-fold domains"/>
    <property type="match status" value="1"/>
</dbReference>
<comment type="caution">
    <text evidence="3">The sequence shown here is derived from an EMBL/GenBank/DDBJ whole genome shotgun (WGS) entry which is preliminary data.</text>
</comment>
<dbReference type="InterPro" id="IPR036291">
    <property type="entry name" value="NAD(P)-bd_dom_sf"/>
</dbReference>
<evidence type="ECO:0000256" key="1">
    <source>
        <dbReference type="ARBA" id="ARBA00022857"/>
    </source>
</evidence>
<name>A0ABS7Q7R5_9ACTN</name>
<dbReference type="Pfam" id="PF08240">
    <property type="entry name" value="ADH_N"/>
    <property type="match status" value="1"/>
</dbReference>
<dbReference type="Pfam" id="PF13602">
    <property type="entry name" value="ADH_zinc_N_2"/>
    <property type="match status" value="1"/>
</dbReference>
<dbReference type="EMBL" id="JAINZZ010000016">
    <property type="protein sequence ID" value="MBY8878988.1"/>
    <property type="molecule type" value="Genomic_DNA"/>
</dbReference>
<dbReference type="InterPro" id="IPR020843">
    <property type="entry name" value="ER"/>
</dbReference>
<dbReference type="SMART" id="SM00829">
    <property type="entry name" value="PKS_ER"/>
    <property type="match status" value="1"/>
</dbReference>
<dbReference type="RefSeq" id="WP_222963132.1">
    <property type="nucleotide sequence ID" value="NZ_JAINZZ010000016.1"/>
</dbReference>
<protein>
    <submittedName>
        <fullName evidence="3">NADP-dependent oxidoreductase</fullName>
    </submittedName>
</protein>
<evidence type="ECO:0000313" key="4">
    <source>
        <dbReference type="Proteomes" id="UP000778578"/>
    </source>
</evidence>
<feature type="domain" description="Enoyl reductase (ER)" evidence="2">
    <location>
        <begin position="11"/>
        <end position="302"/>
    </location>
</feature>
<dbReference type="InterPro" id="IPR011032">
    <property type="entry name" value="GroES-like_sf"/>
</dbReference>
<dbReference type="InterPro" id="IPR051603">
    <property type="entry name" value="Zinc-ADH_QOR/CCCR"/>
</dbReference>
<reference evidence="3 4" key="1">
    <citation type="submission" date="2021-08" db="EMBL/GenBank/DDBJ databases">
        <title>WGS of actinomycetes from Thailand.</title>
        <authorList>
            <person name="Thawai C."/>
        </authorList>
    </citation>
    <scope>NUCLEOTIDE SEQUENCE [LARGE SCALE GENOMIC DNA]</scope>
    <source>
        <strain evidence="3 4">PLK6-54</strain>
    </source>
</reference>
<proteinExistence type="predicted"/>
<dbReference type="PANTHER" id="PTHR44154:SF1">
    <property type="entry name" value="QUINONE OXIDOREDUCTASE"/>
    <property type="match status" value="1"/>
</dbReference>
<dbReference type="Gene3D" id="3.90.180.10">
    <property type="entry name" value="Medium-chain alcohol dehydrogenases, catalytic domain"/>
    <property type="match status" value="1"/>
</dbReference>
<keyword evidence="1" id="KW-0521">NADP</keyword>
<dbReference type="InterPro" id="IPR013154">
    <property type="entry name" value="ADH-like_N"/>
</dbReference>
<sequence length="306" mass="31134">MPRAYVFNRFGGPETESFADLPRPVPGPGQLLVAVRAAGVNPADWKRREGLRPPTEPEPEFPAVFGREAAGVVAEVGEGVTAFAPGDEVFGHPVRGSYAEFAVLPEGAAARKPAGVSFADAATLPVAVGTAWDGIRQLGLPRGATLLVNGAGGGVGSAAVQIAVHEGLRVVGTASAGKREFVESLGAVHVASGPDVADRVRAVAPGGVDAVYDLVGGEPLRAVALLAGDAARVISVADRTAVVALGGSAVVRERTTRALDAVVRLVAEGAVDPFVTATFPLDQADRALRAVEDGHTRGKVVIEVSG</sequence>
<dbReference type="Gene3D" id="3.40.50.720">
    <property type="entry name" value="NAD(P)-binding Rossmann-like Domain"/>
    <property type="match status" value="1"/>
</dbReference>
<evidence type="ECO:0000313" key="3">
    <source>
        <dbReference type="EMBL" id="MBY8878988.1"/>
    </source>
</evidence>
<gene>
    <name evidence="3" type="ORF">K7862_15285</name>
</gene>
<evidence type="ECO:0000259" key="2">
    <source>
        <dbReference type="SMART" id="SM00829"/>
    </source>
</evidence>
<accession>A0ABS7Q7R5</accession>
<dbReference type="CDD" id="cd05289">
    <property type="entry name" value="MDR_like_2"/>
    <property type="match status" value="1"/>
</dbReference>
<organism evidence="3 4">
    <name type="scientific">Actinacidiphila acidipaludis</name>
    <dbReference type="NCBI Taxonomy" id="2873382"/>
    <lineage>
        <taxon>Bacteria</taxon>
        <taxon>Bacillati</taxon>
        <taxon>Actinomycetota</taxon>
        <taxon>Actinomycetes</taxon>
        <taxon>Kitasatosporales</taxon>
        <taxon>Streptomycetaceae</taxon>
        <taxon>Actinacidiphila</taxon>
    </lineage>
</organism>